<reference evidence="2" key="1">
    <citation type="submission" date="2018-12" db="EMBL/GenBank/DDBJ databases">
        <title>Tengunoibacter tsumagoiensis gen. nov., sp. nov., Dictyobacter kobayashii sp. nov., D. alpinus sp. nov., and D. joshuensis sp. nov. and description of Dictyobacteraceae fam. nov. within the order Ktedonobacterales isolated from Tengu-no-mugimeshi.</title>
        <authorList>
            <person name="Wang C.M."/>
            <person name="Zheng Y."/>
            <person name="Sakai Y."/>
            <person name="Toyoda A."/>
            <person name="Minakuchi Y."/>
            <person name="Abe K."/>
            <person name="Yokota A."/>
            <person name="Yabe S."/>
        </authorList>
    </citation>
    <scope>NUCLEOTIDE SEQUENCE [LARGE SCALE GENOMIC DNA]</scope>
    <source>
        <strain evidence="2">S-27</strain>
    </source>
</reference>
<evidence type="ECO:0000313" key="2">
    <source>
        <dbReference type="Proteomes" id="UP000287224"/>
    </source>
</evidence>
<organism evidence="1 2">
    <name type="scientific">Dictyobacter aurantiacus</name>
    <dbReference type="NCBI Taxonomy" id="1936993"/>
    <lineage>
        <taxon>Bacteria</taxon>
        <taxon>Bacillati</taxon>
        <taxon>Chloroflexota</taxon>
        <taxon>Ktedonobacteria</taxon>
        <taxon>Ktedonobacterales</taxon>
        <taxon>Dictyobacteraceae</taxon>
        <taxon>Dictyobacter</taxon>
    </lineage>
</organism>
<dbReference type="EMBL" id="BIFQ01000001">
    <property type="protein sequence ID" value="GCE04816.1"/>
    <property type="molecule type" value="Genomic_DNA"/>
</dbReference>
<sequence length="65" mass="7082">MHVLSVNLAFISYYLCQNADSGACFEGHIDHVSTISLVDILNNAMLQPDIYEPEGAFDKPAIVGL</sequence>
<comment type="caution">
    <text evidence="1">The sequence shown here is derived from an EMBL/GenBank/DDBJ whole genome shotgun (WGS) entry which is preliminary data.</text>
</comment>
<proteinExistence type="predicted"/>
<name>A0A401ZDA8_9CHLR</name>
<protein>
    <submittedName>
        <fullName evidence="1">Uncharacterized protein</fullName>
    </submittedName>
</protein>
<evidence type="ECO:0000313" key="1">
    <source>
        <dbReference type="EMBL" id="GCE04816.1"/>
    </source>
</evidence>
<gene>
    <name evidence="1" type="ORF">KDAU_21450</name>
</gene>
<keyword evidence="2" id="KW-1185">Reference proteome</keyword>
<dbReference type="Proteomes" id="UP000287224">
    <property type="component" value="Unassembled WGS sequence"/>
</dbReference>
<accession>A0A401ZDA8</accession>
<dbReference type="AlphaFoldDB" id="A0A401ZDA8"/>